<dbReference type="PANTHER" id="PTHR48022">
    <property type="entry name" value="PLASTIDIC GLUCOSE TRANSPORTER 4"/>
    <property type="match status" value="1"/>
</dbReference>
<keyword evidence="4 7" id="KW-0812">Transmembrane</keyword>
<accession>A0AAI9EBS8</accession>
<evidence type="ECO:0000256" key="3">
    <source>
        <dbReference type="ARBA" id="ARBA00022448"/>
    </source>
</evidence>
<feature type="transmembrane region" description="Helical" evidence="7">
    <location>
        <begin position="12"/>
        <end position="43"/>
    </location>
</feature>
<evidence type="ECO:0000256" key="4">
    <source>
        <dbReference type="ARBA" id="ARBA00022692"/>
    </source>
</evidence>
<evidence type="ECO:0000313" key="9">
    <source>
        <dbReference type="EMBL" id="CAK4030488.1"/>
    </source>
</evidence>
<feature type="transmembrane region" description="Helical" evidence="7">
    <location>
        <begin position="266"/>
        <end position="286"/>
    </location>
</feature>
<dbReference type="PROSITE" id="PS00216">
    <property type="entry name" value="SUGAR_TRANSPORT_1"/>
    <property type="match status" value="1"/>
</dbReference>
<protein>
    <submittedName>
        <fullName evidence="9">Related to sugar transport STP1</fullName>
    </submittedName>
</protein>
<comment type="similarity">
    <text evidence="2">Belongs to the major facilitator superfamily. Sugar transporter (TC 2.A.1.1) family.</text>
</comment>
<dbReference type="Proteomes" id="UP001296104">
    <property type="component" value="Unassembled WGS sequence"/>
</dbReference>
<dbReference type="EMBL" id="CAVMBE010000037">
    <property type="protein sequence ID" value="CAK4030488.1"/>
    <property type="molecule type" value="Genomic_DNA"/>
</dbReference>
<proteinExistence type="inferred from homology"/>
<dbReference type="PANTHER" id="PTHR48022:SF11">
    <property type="entry name" value="MONOSACCHARIDE TRANSPORTER (HXT8), PUTATIVE (AFU_ORTHOLOGUE AFUA_2G08120)-RELATED"/>
    <property type="match status" value="1"/>
</dbReference>
<organism evidence="9 10">
    <name type="scientific">Lecanosticta acicola</name>
    <dbReference type="NCBI Taxonomy" id="111012"/>
    <lineage>
        <taxon>Eukaryota</taxon>
        <taxon>Fungi</taxon>
        <taxon>Dikarya</taxon>
        <taxon>Ascomycota</taxon>
        <taxon>Pezizomycotina</taxon>
        <taxon>Dothideomycetes</taxon>
        <taxon>Dothideomycetidae</taxon>
        <taxon>Mycosphaerellales</taxon>
        <taxon>Mycosphaerellaceae</taxon>
        <taxon>Lecanosticta</taxon>
    </lineage>
</organism>
<dbReference type="Gene3D" id="1.20.1250.20">
    <property type="entry name" value="MFS general substrate transporter like domains"/>
    <property type="match status" value="1"/>
</dbReference>
<dbReference type="InterPro" id="IPR003663">
    <property type="entry name" value="Sugar/inositol_transpt"/>
</dbReference>
<sequence length="502" mass="54494">MVSRYTSGARQFNAYNFLIILSVSFGSMSYGYASSAIAPVLALPEFLSYFSLTTRADGTALQATFNGLFQAGGFLGVFLVSYFADKYGRRVAIAVPAVILVITAALLAGTTNVGELIVWRFFAGAGTFMILSAVPIYMTETVPPLNRGMLVAIHGAALLLGYMVVIWTGYGLFFCKNPTNWRIIFALQATFPLAVLGMLPFLPESPRWLILKGRGEEAKRILERLHTAEEAQIELEQISNQLEIDKGLPSDYVSMFRKKSYRKRSLLALGTTMGIQFSGILVINNYQPTLYATLGYPTERQLLLEGGWITLAWGVGVLGCFIVDRMPRPKLIAGALGGCMVCLIIVAALIANFVPSDNQTALQAIIAFLYIYVVFYEGGLDGVQFAYLGELFPTHLRAKGMNLGVAGICLMNIIWLQSAPTGIANASWKYFLAYVIPGCLICIGIWVCFPDTRGVPLEEVAAMFGDAEELKSGSAAGTAAAKDVGTEAVEDIDVRSKIKGEV</sequence>
<dbReference type="GO" id="GO:0016020">
    <property type="term" value="C:membrane"/>
    <property type="evidence" value="ECO:0007669"/>
    <property type="project" value="UniProtKB-SubCell"/>
</dbReference>
<reference evidence="9" key="1">
    <citation type="submission" date="2023-11" db="EMBL/GenBank/DDBJ databases">
        <authorList>
            <person name="Alioto T."/>
            <person name="Alioto T."/>
            <person name="Gomez Garrido J."/>
        </authorList>
    </citation>
    <scope>NUCLEOTIDE SEQUENCE</scope>
</reference>
<evidence type="ECO:0000256" key="5">
    <source>
        <dbReference type="ARBA" id="ARBA00022989"/>
    </source>
</evidence>
<dbReference type="InterPro" id="IPR036259">
    <property type="entry name" value="MFS_trans_sf"/>
</dbReference>
<dbReference type="InterPro" id="IPR005828">
    <property type="entry name" value="MFS_sugar_transport-like"/>
</dbReference>
<dbReference type="Pfam" id="PF00083">
    <property type="entry name" value="Sugar_tr"/>
    <property type="match status" value="1"/>
</dbReference>
<dbReference type="GO" id="GO:0005351">
    <property type="term" value="F:carbohydrate:proton symporter activity"/>
    <property type="evidence" value="ECO:0007669"/>
    <property type="project" value="TreeGrafter"/>
</dbReference>
<dbReference type="InterPro" id="IPR020846">
    <property type="entry name" value="MFS_dom"/>
</dbReference>
<keyword evidence="9" id="KW-0762">Sugar transport</keyword>
<dbReference type="InterPro" id="IPR005829">
    <property type="entry name" value="Sugar_transporter_CS"/>
</dbReference>
<keyword evidence="6 7" id="KW-0472">Membrane</keyword>
<keyword evidence="10" id="KW-1185">Reference proteome</keyword>
<feature type="transmembrane region" description="Helical" evidence="7">
    <location>
        <begin position="360"/>
        <end position="379"/>
    </location>
</feature>
<evidence type="ECO:0000256" key="2">
    <source>
        <dbReference type="ARBA" id="ARBA00010992"/>
    </source>
</evidence>
<dbReference type="InterPro" id="IPR050360">
    <property type="entry name" value="MFS_Sugar_Transporters"/>
</dbReference>
<dbReference type="AlphaFoldDB" id="A0AAI9EBS8"/>
<name>A0AAI9EBS8_9PEZI</name>
<evidence type="ECO:0000256" key="7">
    <source>
        <dbReference type="SAM" id="Phobius"/>
    </source>
</evidence>
<feature type="transmembrane region" description="Helical" evidence="7">
    <location>
        <begin position="400"/>
        <end position="418"/>
    </location>
</feature>
<feature type="transmembrane region" description="Helical" evidence="7">
    <location>
        <begin position="182"/>
        <end position="202"/>
    </location>
</feature>
<feature type="domain" description="Major facilitator superfamily (MFS) profile" evidence="8">
    <location>
        <begin position="19"/>
        <end position="453"/>
    </location>
</feature>
<feature type="transmembrane region" description="Helical" evidence="7">
    <location>
        <begin position="331"/>
        <end position="354"/>
    </location>
</feature>
<feature type="transmembrane region" description="Helical" evidence="7">
    <location>
        <begin position="150"/>
        <end position="170"/>
    </location>
</feature>
<comment type="caution">
    <text evidence="9">The sequence shown here is derived from an EMBL/GenBank/DDBJ whole genome shotgun (WGS) entry which is preliminary data.</text>
</comment>
<evidence type="ECO:0000256" key="1">
    <source>
        <dbReference type="ARBA" id="ARBA00004141"/>
    </source>
</evidence>
<feature type="transmembrane region" description="Helical" evidence="7">
    <location>
        <begin position="63"/>
        <end position="84"/>
    </location>
</feature>
<dbReference type="PROSITE" id="PS50850">
    <property type="entry name" value="MFS"/>
    <property type="match status" value="1"/>
</dbReference>
<feature type="transmembrane region" description="Helical" evidence="7">
    <location>
        <begin position="306"/>
        <end position="324"/>
    </location>
</feature>
<dbReference type="PRINTS" id="PR00171">
    <property type="entry name" value="SUGRTRNSPORT"/>
</dbReference>
<comment type="subcellular location">
    <subcellularLocation>
        <location evidence="1">Membrane</location>
        <topology evidence="1">Multi-pass membrane protein</topology>
    </subcellularLocation>
</comment>
<evidence type="ECO:0000313" key="10">
    <source>
        <dbReference type="Proteomes" id="UP001296104"/>
    </source>
</evidence>
<gene>
    <name evidence="9" type="ORF">LECACI_7A005646</name>
</gene>
<feature type="transmembrane region" description="Helical" evidence="7">
    <location>
        <begin position="117"/>
        <end position="138"/>
    </location>
</feature>
<evidence type="ECO:0000259" key="8">
    <source>
        <dbReference type="PROSITE" id="PS50850"/>
    </source>
</evidence>
<keyword evidence="5 7" id="KW-1133">Transmembrane helix</keyword>
<keyword evidence="3" id="KW-0813">Transport</keyword>
<evidence type="ECO:0000256" key="6">
    <source>
        <dbReference type="ARBA" id="ARBA00023136"/>
    </source>
</evidence>
<feature type="transmembrane region" description="Helical" evidence="7">
    <location>
        <begin position="430"/>
        <end position="449"/>
    </location>
</feature>
<dbReference type="SUPFAM" id="SSF103473">
    <property type="entry name" value="MFS general substrate transporter"/>
    <property type="match status" value="1"/>
</dbReference>
<feature type="transmembrane region" description="Helical" evidence="7">
    <location>
        <begin position="91"/>
        <end position="111"/>
    </location>
</feature>